<dbReference type="Proteomes" id="UP000244989">
    <property type="component" value="Unassembled WGS sequence"/>
</dbReference>
<feature type="transmembrane region" description="Helical" evidence="1">
    <location>
        <begin position="19"/>
        <end position="36"/>
    </location>
</feature>
<keyword evidence="1" id="KW-0812">Transmembrane</keyword>
<keyword evidence="1" id="KW-0472">Membrane</keyword>
<dbReference type="KEGG" id="cyz:C3B44_02275"/>
<feature type="transmembrane region" description="Helical" evidence="1">
    <location>
        <begin position="42"/>
        <end position="64"/>
    </location>
</feature>
<comment type="caution">
    <text evidence="2">The sequence shown here is derived from an EMBL/GenBank/DDBJ whole genome shotgun (WGS) entry which is preliminary data.</text>
</comment>
<feature type="transmembrane region" description="Helical" evidence="1">
    <location>
        <begin position="109"/>
        <end position="127"/>
    </location>
</feature>
<dbReference type="RefSeq" id="WP_108430940.1">
    <property type="nucleotide sequence ID" value="NZ_CP026947.1"/>
</dbReference>
<proteinExistence type="predicted"/>
<feature type="transmembrane region" description="Helical" evidence="1">
    <location>
        <begin position="85"/>
        <end position="103"/>
    </location>
</feature>
<evidence type="ECO:0000313" key="3">
    <source>
        <dbReference type="Proteomes" id="UP000244989"/>
    </source>
</evidence>
<dbReference type="EMBL" id="QEEZ01000008">
    <property type="protein sequence ID" value="PWC01762.1"/>
    <property type="molecule type" value="Genomic_DNA"/>
</dbReference>
<gene>
    <name evidence="2" type="ORF">DF222_05360</name>
</gene>
<dbReference type="AlphaFoldDB" id="A0A2U1T6Z5"/>
<accession>A0A2U1T6Z5</accession>
<keyword evidence="1" id="KW-1133">Transmembrane helix</keyword>
<organism evidence="2 3">
    <name type="scientific">Corynebacterium yudongzhengii</name>
    <dbReference type="NCBI Taxonomy" id="2080740"/>
    <lineage>
        <taxon>Bacteria</taxon>
        <taxon>Bacillati</taxon>
        <taxon>Actinomycetota</taxon>
        <taxon>Actinomycetes</taxon>
        <taxon>Mycobacteriales</taxon>
        <taxon>Corynebacteriaceae</taxon>
        <taxon>Corynebacterium</taxon>
    </lineage>
</organism>
<evidence type="ECO:0000256" key="1">
    <source>
        <dbReference type="SAM" id="Phobius"/>
    </source>
</evidence>
<protein>
    <submittedName>
        <fullName evidence="2">Uncharacterized protein</fullName>
    </submittedName>
</protein>
<evidence type="ECO:0000313" key="2">
    <source>
        <dbReference type="EMBL" id="PWC01762.1"/>
    </source>
</evidence>
<keyword evidence="3" id="KW-1185">Reference proteome</keyword>
<reference evidence="3" key="1">
    <citation type="submission" date="2018-04" db="EMBL/GenBank/DDBJ databases">
        <authorList>
            <person name="Liu S."/>
            <person name="Wang Z."/>
            <person name="Li J."/>
        </authorList>
    </citation>
    <scope>NUCLEOTIDE SEQUENCE [LARGE SCALE GENOMIC DNA]</scope>
    <source>
        <strain evidence="3">2189</strain>
    </source>
</reference>
<sequence length="143" mass="15453">MNTALTDFRARRTPIPTPVAVRLAGSALVGLSLAILTATELIALPVAVLIAVISAAAAVACTLIHPYRRRLRDYAQRHNVTMAPNIGQIFPLMIWWLAAMLLVLLSLPLWGSLLVGLVGFALAFLLYPHVDGSRKLAYAEALE</sequence>
<name>A0A2U1T6Z5_9CORY</name>